<dbReference type="GO" id="GO:0007030">
    <property type="term" value="P:Golgi organization"/>
    <property type="evidence" value="ECO:0007669"/>
    <property type="project" value="TreeGrafter"/>
</dbReference>
<feature type="compositionally biased region" description="Basic and acidic residues" evidence="1">
    <location>
        <begin position="55"/>
        <end position="69"/>
    </location>
</feature>
<protein>
    <submittedName>
        <fullName evidence="2">Uncharacterized protein</fullName>
    </submittedName>
</protein>
<feature type="non-terminal residue" evidence="2">
    <location>
        <position position="277"/>
    </location>
</feature>
<dbReference type="GO" id="GO:0070971">
    <property type="term" value="C:endoplasmic reticulum exit site"/>
    <property type="evidence" value="ECO:0007669"/>
    <property type="project" value="TreeGrafter"/>
</dbReference>
<feature type="compositionally biased region" description="Low complexity" evidence="1">
    <location>
        <begin position="195"/>
        <end position="216"/>
    </location>
</feature>
<dbReference type="EMBL" id="OB678799">
    <property type="protein sequence ID" value="CAD7236402.1"/>
    <property type="molecule type" value="Genomic_DNA"/>
</dbReference>
<evidence type="ECO:0000256" key="1">
    <source>
        <dbReference type="SAM" id="MobiDB-lite"/>
    </source>
</evidence>
<proteinExistence type="predicted"/>
<dbReference type="OrthoDB" id="8918678at2759"/>
<feature type="compositionally biased region" description="Gly residues" evidence="1">
    <location>
        <begin position="20"/>
        <end position="30"/>
    </location>
</feature>
<feature type="non-terminal residue" evidence="2">
    <location>
        <position position="1"/>
    </location>
</feature>
<feature type="region of interest" description="Disordered" evidence="1">
    <location>
        <begin position="1"/>
        <end position="269"/>
    </location>
</feature>
<dbReference type="AlphaFoldDB" id="A0A7R8WQT7"/>
<evidence type="ECO:0000313" key="2">
    <source>
        <dbReference type="EMBL" id="CAD7236402.1"/>
    </source>
</evidence>
<reference evidence="2" key="1">
    <citation type="submission" date="2020-11" db="EMBL/GenBank/DDBJ databases">
        <authorList>
            <person name="Tran Van P."/>
        </authorList>
    </citation>
    <scope>NUCLEOTIDE SEQUENCE</scope>
</reference>
<dbReference type="GO" id="GO:0012507">
    <property type="term" value="C:ER to Golgi transport vesicle membrane"/>
    <property type="evidence" value="ECO:0007669"/>
    <property type="project" value="TreeGrafter"/>
</dbReference>
<organism evidence="2">
    <name type="scientific">Cyprideis torosa</name>
    <dbReference type="NCBI Taxonomy" id="163714"/>
    <lineage>
        <taxon>Eukaryota</taxon>
        <taxon>Metazoa</taxon>
        <taxon>Ecdysozoa</taxon>
        <taxon>Arthropoda</taxon>
        <taxon>Crustacea</taxon>
        <taxon>Oligostraca</taxon>
        <taxon>Ostracoda</taxon>
        <taxon>Podocopa</taxon>
        <taxon>Podocopida</taxon>
        <taxon>Cytherocopina</taxon>
        <taxon>Cytheroidea</taxon>
        <taxon>Cytherideidae</taxon>
        <taxon>Cyprideis</taxon>
    </lineage>
</organism>
<dbReference type="PANTHER" id="PTHR13402:SF6">
    <property type="entry name" value="SECRETORY 16, ISOFORM I"/>
    <property type="match status" value="1"/>
</dbReference>
<accession>A0A7R8WQT7</accession>
<dbReference type="GO" id="GO:0070973">
    <property type="term" value="P:protein localization to endoplasmic reticulum exit site"/>
    <property type="evidence" value="ECO:0007669"/>
    <property type="project" value="TreeGrafter"/>
</dbReference>
<name>A0A7R8WQT7_9CRUS</name>
<dbReference type="PANTHER" id="PTHR13402">
    <property type="entry name" value="RGPR-RELATED"/>
    <property type="match status" value="1"/>
</dbReference>
<feature type="compositionally biased region" description="Basic and acidic residues" evidence="1">
    <location>
        <begin position="76"/>
        <end position="86"/>
    </location>
</feature>
<gene>
    <name evidence="2" type="ORF">CTOB1V02_LOCUS14217</name>
</gene>
<sequence>RGASGLRLGQEESDGAFLTGRGGCQEGGPTAGLLGETVAPPPNRRRQSSSSSLEGRAKEAPPTFGHREPPSVPAYQEEKRAKEAPEPRQSPSSDRSSEKDGTSRSSGWLGGLLNKISIRPKNQMILPDDSNPTIKWDADKKQWIDTTSPDGSLGSAPPPPPPTDHALMRPVGPSSEAPLGHRASQSMIPVPQENPGQQPQMPANPQQPTTGAGPTTMNKYKLTSGPGRGRGLRPRYVDVLNKAPSPRGAELDPNMVPVPGNTSLPIQPPTMNFFIPQ</sequence>